<proteinExistence type="predicted"/>
<organism evidence="1 2">
    <name type="scientific">[Clostridium] ultunense Esp</name>
    <dbReference type="NCBI Taxonomy" id="1288971"/>
    <lineage>
        <taxon>Bacteria</taxon>
        <taxon>Bacillati</taxon>
        <taxon>Bacillota</taxon>
        <taxon>Tissierellia</taxon>
        <taxon>Tissierellales</taxon>
        <taxon>Tepidimicrobiaceae</taxon>
        <taxon>Schnuerera</taxon>
    </lineage>
</organism>
<dbReference type="AlphaFoldDB" id="A0A1M4PRS9"/>
<name>A0A1M4PRS9_9FIRM</name>
<sequence length="25" mass="3026">MIFSKKELGRFPEENEVEEMVKNKI</sequence>
<accession>A0A1M4PRS9</accession>
<dbReference type="EMBL" id="LT669839">
    <property type="protein sequence ID" value="SHD78219.1"/>
    <property type="molecule type" value="Genomic_DNA"/>
</dbReference>
<dbReference type="Proteomes" id="UP000245423">
    <property type="component" value="Chromosome 1"/>
</dbReference>
<reference evidence="1 2" key="1">
    <citation type="submission" date="2016-11" db="EMBL/GenBank/DDBJ databases">
        <authorList>
            <person name="Manzoor S."/>
        </authorList>
    </citation>
    <scope>NUCLEOTIDE SEQUENCE [LARGE SCALE GENOMIC DNA]</scope>
    <source>
        <strain evidence="1">Clostridium ultunense strain Esp</strain>
    </source>
</reference>
<gene>
    <name evidence="1" type="ORF">CUESP1_2890</name>
</gene>
<keyword evidence="2" id="KW-1185">Reference proteome</keyword>
<evidence type="ECO:0000313" key="1">
    <source>
        <dbReference type="EMBL" id="SHD78219.1"/>
    </source>
</evidence>
<evidence type="ECO:0000313" key="2">
    <source>
        <dbReference type="Proteomes" id="UP000245423"/>
    </source>
</evidence>
<protein>
    <submittedName>
        <fullName evidence="1">Uncharacterized protein</fullName>
    </submittedName>
</protein>